<dbReference type="PANTHER" id="PTHR11645">
    <property type="entry name" value="PYRROLINE-5-CARBOXYLATE REDUCTASE"/>
    <property type="match status" value="1"/>
</dbReference>
<dbReference type="PANTHER" id="PTHR11645:SF66">
    <property type="entry name" value="PYRROLINE-5-CARBOXYLATE REDUCTASE"/>
    <property type="match status" value="1"/>
</dbReference>
<evidence type="ECO:0000259" key="5">
    <source>
        <dbReference type="Pfam" id="PF03807"/>
    </source>
</evidence>
<gene>
    <name evidence="2 7" type="primary">proC</name>
    <name evidence="7" type="ORF">ACE1CC_21395</name>
</gene>
<dbReference type="Gene3D" id="1.10.3730.10">
    <property type="entry name" value="ProC C-terminal domain-like"/>
    <property type="match status" value="1"/>
</dbReference>
<evidence type="ECO:0000256" key="3">
    <source>
        <dbReference type="NCBIfam" id="TIGR00112"/>
    </source>
</evidence>
<dbReference type="SUPFAM" id="SSF51735">
    <property type="entry name" value="NAD(P)-binding Rossmann-fold domains"/>
    <property type="match status" value="1"/>
</dbReference>
<evidence type="ECO:0000256" key="2">
    <source>
        <dbReference type="HAMAP-Rule" id="MF_01925"/>
    </source>
</evidence>
<dbReference type="RefSeq" id="WP_413272461.1">
    <property type="nucleotide sequence ID" value="NZ_JBHFNQ010000165.1"/>
</dbReference>
<sequence length="272" mass="29236">MRSDLQMAFIGSGVMAEAMISGLLAKKVVTADQIIASDPLESRRLYMQQTYSIRTTSHNTEAIQGAAIAVLSVKPQVLGSLMQTLRGKIALDTLIMSIVAGASITSLSQGLNHASIVRAMPNTPAQVGMGMTVWSASPEVTEVQHSYSKIILQALGEEMEVLHEYEIDRATGISGAGPAFVFLLIEAIIDAGVQMGFTRDQAQILTLQTIAGSVELMRRTNEHPTKLRNQVTSPGGATAVGLYELEKGRIRTTICDAVFATFERTQKLGKLS</sequence>
<dbReference type="InterPro" id="IPR053790">
    <property type="entry name" value="P5CR-like_CS"/>
</dbReference>
<evidence type="ECO:0000256" key="1">
    <source>
        <dbReference type="ARBA" id="ARBA00005525"/>
    </source>
</evidence>
<comment type="caution">
    <text evidence="7">The sequence shown here is derived from an EMBL/GenBank/DDBJ whole genome shotgun (WGS) entry which is preliminary data.</text>
</comment>
<dbReference type="EC" id="1.5.1.2" evidence="2 3"/>
<comment type="catalytic activity">
    <reaction evidence="2">
        <text>L-proline + NAD(+) = (S)-1-pyrroline-5-carboxylate + NADH + 2 H(+)</text>
        <dbReference type="Rhea" id="RHEA:14105"/>
        <dbReference type="ChEBI" id="CHEBI:15378"/>
        <dbReference type="ChEBI" id="CHEBI:17388"/>
        <dbReference type="ChEBI" id="CHEBI:57540"/>
        <dbReference type="ChEBI" id="CHEBI:57945"/>
        <dbReference type="ChEBI" id="CHEBI:60039"/>
        <dbReference type="EC" id="1.5.1.2"/>
    </reaction>
</comment>
<dbReference type="NCBIfam" id="TIGR00112">
    <property type="entry name" value="proC"/>
    <property type="match status" value="1"/>
</dbReference>
<feature type="domain" description="Pyrroline-5-carboxylate reductase dimerisation" evidence="6">
    <location>
        <begin position="164"/>
        <end position="268"/>
    </location>
</feature>
<dbReference type="EMBL" id="JBHFNQ010000165">
    <property type="protein sequence ID" value="MFB2879417.1"/>
    <property type="molecule type" value="Genomic_DNA"/>
</dbReference>
<dbReference type="SUPFAM" id="SSF48179">
    <property type="entry name" value="6-phosphogluconate dehydrogenase C-terminal domain-like"/>
    <property type="match status" value="1"/>
</dbReference>
<feature type="domain" description="Pyrroline-5-carboxylate reductase catalytic N-terminal" evidence="5">
    <location>
        <begin position="7"/>
        <end position="100"/>
    </location>
</feature>
<comment type="catalytic activity">
    <reaction evidence="2 4">
        <text>L-proline + NADP(+) = (S)-1-pyrroline-5-carboxylate + NADPH + 2 H(+)</text>
        <dbReference type="Rhea" id="RHEA:14109"/>
        <dbReference type="ChEBI" id="CHEBI:15378"/>
        <dbReference type="ChEBI" id="CHEBI:17388"/>
        <dbReference type="ChEBI" id="CHEBI:57783"/>
        <dbReference type="ChEBI" id="CHEBI:58349"/>
        <dbReference type="ChEBI" id="CHEBI:60039"/>
        <dbReference type="EC" id="1.5.1.2"/>
    </reaction>
</comment>
<dbReference type="InterPro" id="IPR028939">
    <property type="entry name" value="P5C_Rdtase_cat_N"/>
</dbReference>
<reference evidence="7 8" key="1">
    <citation type="submission" date="2024-09" db="EMBL/GenBank/DDBJ databases">
        <title>Floridaenema gen nov. (Aerosakkonemataceae, Aerosakkonematales ord. nov., Cyanobacteria) from benthic tropical and subtropical fresh waters, with the description of four new species.</title>
        <authorList>
            <person name="Moretto J.A."/>
            <person name="Berthold D.E."/>
            <person name="Lefler F.W."/>
            <person name="Huang I.-S."/>
            <person name="Laughinghouse H. IV."/>
        </authorList>
    </citation>
    <scope>NUCLEOTIDE SEQUENCE [LARGE SCALE GENOMIC DNA]</scope>
    <source>
        <strain evidence="7 8">BLCC-F46</strain>
    </source>
</reference>
<comment type="similarity">
    <text evidence="1 2 4">Belongs to the pyrroline-5-carboxylate reductase family.</text>
</comment>
<proteinExistence type="inferred from homology"/>
<accession>A0ABV4XAI6</accession>
<evidence type="ECO:0000256" key="4">
    <source>
        <dbReference type="RuleBase" id="RU003903"/>
    </source>
</evidence>
<keyword evidence="2 4" id="KW-0560">Oxidoreductase</keyword>
<dbReference type="GO" id="GO:0004735">
    <property type="term" value="F:pyrroline-5-carboxylate reductase activity"/>
    <property type="evidence" value="ECO:0007669"/>
    <property type="project" value="UniProtKB-EC"/>
</dbReference>
<dbReference type="Pfam" id="PF03807">
    <property type="entry name" value="F420_oxidored"/>
    <property type="match status" value="1"/>
</dbReference>
<comment type="pathway">
    <text evidence="2 4">Amino-acid biosynthesis; L-proline biosynthesis; L-proline from L-glutamate 5-semialdehyde: step 1/1.</text>
</comment>
<name>A0ABV4XAI6_9CYAN</name>
<evidence type="ECO:0000259" key="6">
    <source>
        <dbReference type="Pfam" id="PF14748"/>
    </source>
</evidence>
<keyword evidence="8" id="KW-1185">Reference proteome</keyword>
<protein>
    <recommendedName>
        <fullName evidence="2 3">Pyrroline-5-carboxylate reductase</fullName>
        <shortName evidence="2">P5C reductase</shortName>
        <shortName evidence="2">P5CR</shortName>
        <ecNumber evidence="2 3">1.5.1.2</ecNumber>
    </recommendedName>
    <alternativeName>
        <fullName evidence="2">PCA reductase</fullName>
    </alternativeName>
</protein>
<keyword evidence="2 4" id="KW-0521">NADP</keyword>
<organism evidence="7 8">
    <name type="scientific">Floridaenema aerugineum BLCC-F46</name>
    <dbReference type="NCBI Taxonomy" id="3153654"/>
    <lineage>
        <taxon>Bacteria</taxon>
        <taxon>Bacillati</taxon>
        <taxon>Cyanobacteriota</taxon>
        <taxon>Cyanophyceae</taxon>
        <taxon>Oscillatoriophycideae</taxon>
        <taxon>Aerosakkonematales</taxon>
        <taxon>Aerosakkonemataceae</taxon>
        <taxon>Floridanema</taxon>
        <taxon>Floridanema aerugineum</taxon>
    </lineage>
</organism>
<comment type="subcellular location">
    <subcellularLocation>
        <location evidence="2">Cytoplasm</location>
    </subcellularLocation>
</comment>
<dbReference type="InterPro" id="IPR036291">
    <property type="entry name" value="NAD(P)-bd_dom_sf"/>
</dbReference>
<evidence type="ECO:0000313" key="7">
    <source>
        <dbReference type="EMBL" id="MFB2879417.1"/>
    </source>
</evidence>
<evidence type="ECO:0000313" key="8">
    <source>
        <dbReference type="Proteomes" id="UP001576774"/>
    </source>
</evidence>
<dbReference type="PIRSF" id="PIRSF000193">
    <property type="entry name" value="Pyrrol-5-carb_rd"/>
    <property type="match status" value="1"/>
</dbReference>
<dbReference type="PROSITE" id="PS00521">
    <property type="entry name" value="P5CR"/>
    <property type="match status" value="1"/>
</dbReference>
<dbReference type="Pfam" id="PF14748">
    <property type="entry name" value="P5CR_dimer"/>
    <property type="match status" value="1"/>
</dbReference>
<dbReference type="InterPro" id="IPR000304">
    <property type="entry name" value="Pyrroline-COOH_reductase"/>
</dbReference>
<keyword evidence="2" id="KW-0963">Cytoplasm</keyword>
<keyword evidence="2 4" id="KW-0028">Amino-acid biosynthesis</keyword>
<dbReference type="InterPro" id="IPR008927">
    <property type="entry name" value="6-PGluconate_DH-like_C_sf"/>
</dbReference>
<keyword evidence="2 4" id="KW-0641">Proline biosynthesis</keyword>
<dbReference type="Gene3D" id="3.40.50.720">
    <property type="entry name" value="NAD(P)-binding Rossmann-like Domain"/>
    <property type="match status" value="1"/>
</dbReference>
<dbReference type="InterPro" id="IPR029036">
    <property type="entry name" value="P5CR_dimer"/>
</dbReference>
<dbReference type="HAMAP" id="MF_01925">
    <property type="entry name" value="P5C_reductase"/>
    <property type="match status" value="1"/>
</dbReference>
<dbReference type="Proteomes" id="UP001576774">
    <property type="component" value="Unassembled WGS sequence"/>
</dbReference>
<comment type="function">
    <text evidence="2">Catalyzes the reduction of 1-pyrroline-5-carboxylate (PCA) to L-proline.</text>
</comment>